<dbReference type="KEGG" id="oan:Oant_1936"/>
<dbReference type="eggNOG" id="COG5388">
    <property type="taxonomic scope" value="Bacteria"/>
</dbReference>
<proteinExistence type="predicted"/>
<dbReference type="EMBL" id="CP000758">
    <property type="protein sequence ID" value="ABS14652.1"/>
    <property type="molecule type" value="Genomic_DNA"/>
</dbReference>
<dbReference type="Pfam" id="PF07310">
    <property type="entry name" value="PAS_5"/>
    <property type="match status" value="1"/>
</dbReference>
<accession>A6X098</accession>
<dbReference type="Proteomes" id="UP000002301">
    <property type="component" value="Chromosome 1"/>
</dbReference>
<dbReference type="HOGENOM" id="CLU_097079_1_0_5"/>
<dbReference type="InterPro" id="IPR009922">
    <property type="entry name" value="DUF1457"/>
</dbReference>
<gene>
    <name evidence="1" type="ordered locus">Oant_1936</name>
</gene>
<evidence type="ECO:0000313" key="1">
    <source>
        <dbReference type="EMBL" id="ABS14652.1"/>
    </source>
</evidence>
<dbReference type="STRING" id="439375.Oant_1936"/>
<keyword evidence="2" id="KW-1185">Reference proteome</keyword>
<name>A6X098_BRUA4</name>
<dbReference type="PIRSF" id="PIRSF031878">
    <property type="entry name" value="UCP031878"/>
    <property type="match status" value="1"/>
</dbReference>
<organism evidence="1 2">
    <name type="scientific">Brucella anthropi (strain ATCC 49188 / DSM 6882 / CCUG 24695 / JCM 21032 / LMG 3331 / NBRC 15819 / NCTC 12168 / Alc 37)</name>
    <name type="common">Ochrobactrum anthropi</name>
    <dbReference type="NCBI Taxonomy" id="439375"/>
    <lineage>
        <taxon>Bacteria</taxon>
        <taxon>Pseudomonadati</taxon>
        <taxon>Pseudomonadota</taxon>
        <taxon>Alphaproteobacteria</taxon>
        <taxon>Hyphomicrobiales</taxon>
        <taxon>Brucellaceae</taxon>
        <taxon>Brucella/Ochrobactrum group</taxon>
        <taxon>Brucella</taxon>
    </lineage>
</organism>
<evidence type="ECO:0000313" key="2">
    <source>
        <dbReference type="Proteomes" id="UP000002301"/>
    </source>
</evidence>
<protein>
    <recommendedName>
        <fullName evidence="3">PAS domain-containing protein</fullName>
    </recommendedName>
</protein>
<dbReference type="AlphaFoldDB" id="A6X098"/>
<evidence type="ECO:0008006" key="3">
    <source>
        <dbReference type="Google" id="ProtNLM"/>
    </source>
</evidence>
<reference evidence="1 2" key="1">
    <citation type="journal article" date="2011" name="J. Bacteriol.">
        <title>Genome of Ochrobactrum anthropi ATCC 49188 T, a versatile opportunistic pathogen and symbiont of several eukaryotic hosts.</title>
        <authorList>
            <person name="Chain P.S."/>
            <person name="Lang D.M."/>
            <person name="Comerci D.J."/>
            <person name="Malfatti S.A."/>
            <person name="Vergez L.M."/>
            <person name="Shin M."/>
            <person name="Ugalde R.A."/>
            <person name="Garcia E."/>
            <person name="Tolmasky M.E."/>
        </authorList>
    </citation>
    <scope>NUCLEOTIDE SEQUENCE [LARGE SCALE GENOMIC DNA]</scope>
    <source>
        <strain evidence="2">ATCC 49188 / DSM 6882 / CCUG 24695 / JCM 21032 / LMG 3331 / NBRC 15819 / NCTC 12168 / Alc 37</strain>
    </source>
</reference>
<sequence length="224" mass="24899">MQRTNQRRMMKHRSTIAIFAEWQRLARTESGFFRAPMREQIEPRKLGRHLSDLFFLEAEKHGDLSFRLAGTRICTLFGRELKNTRFLSLWSERDRAALGELSENVSSLEVPALVSHVGISMSGRSLGLEMFLAPLEAPNGQISLLGSIAVLDSVAWVGADPIVLGHLNSIDPVAPDLILADDIRKSAAITVNAPRTGREWTNVRLTQLQEHAAPKLRVIKGGKA</sequence>